<protein>
    <submittedName>
        <fullName evidence="1">Uncharacterized protein</fullName>
    </submittedName>
</protein>
<accession>A0A0K2SZR8</accession>
<proteinExistence type="predicted"/>
<reference evidence="1" key="1">
    <citation type="submission" date="2014-05" db="EMBL/GenBank/DDBJ databases">
        <authorList>
            <person name="Chronopoulou M."/>
        </authorList>
    </citation>
    <scope>NUCLEOTIDE SEQUENCE</scope>
    <source>
        <tissue evidence="1">Whole organism</tissue>
    </source>
</reference>
<organism evidence="1">
    <name type="scientific">Lepeophtheirus salmonis</name>
    <name type="common">Salmon louse</name>
    <name type="synonym">Caligus salmonis</name>
    <dbReference type="NCBI Taxonomy" id="72036"/>
    <lineage>
        <taxon>Eukaryota</taxon>
        <taxon>Metazoa</taxon>
        <taxon>Ecdysozoa</taxon>
        <taxon>Arthropoda</taxon>
        <taxon>Crustacea</taxon>
        <taxon>Multicrustacea</taxon>
        <taxon>Hexanauplia</taxon>
        <taxon>Copepoda</taxon>
        <taxon>Siphonostomatoida</taxon>
        <taxon>Caligidae</taxon>
        <taxon>Lepeophtheirus</taxon>
    </lineage>
</organism>
<feature type="non-terminal residue" evidence="1">
    <location>
        <position position="1"/>
    </location>
</feature>
<dbReference type="EMBL" id="HACA01001370">
    <property type="protein sequence ID" value="CDW18731.1"/>
    <property type="molecule type" value="Transcribed_RNA"/>
</dbReference>
<evidence type="ECO:0000313" key="1">
    <source>
        <dbReference type="EMBL" id="CDW18731.1"/>
    </source>
</evidence>
<sequence length="73" mass="8476">NQSIHITTQSRLNLPRLTITSLKEIKFKTHDILGRNPCCPLEKSVLLSRNDCRFRLAIYSIILQTWLVRDIGL</sequence>
<name>A0A0K2SZR8_LEPSM</name>
<dbReference type="AlphaFoldDB" id="A0A0K2SZR8"/>